<dbReference type="AlphaFoldDB" id="A0A151SSI2"/>
<dbReference type="Pfam" id="PF14223">
    <property type="entry name" value="Retrotran_gag_2"/>
    <property type="match status" value="1"/>
</dbReference>
<dbReference type="Proteomes" id="UP000075243">
    <property type="component" value="Chromosome 11"/>
</dbReference>
<dbReference type="PANTHER" id="PTHR35317:SF31">
    <property type="entry name" value="DUF4219 DOMAIN-CONTAINING PROTEIN"/>
    <property type="match status" value="1"/>
</dbReference>
<evidence type="ECO:0008006" key="3">
    <source>
        <dbReference type="Google" id="ProtNLM"/>
    </source>
</evidence>
<name>A0A151SSI2_CAJCA</name>
<accession>A0A151SSI2</accession>
<dbReference type="PANTHER" id="PTHR35317">
    <property type="entry name" value="OS04G0629600 PROTEIN"/>
    <property type="match status" value="1"/>
</dbReference>
<reference evidence="1 2" key="1">
    <citation type="journal article" date="2012" name="Nat. Biotechnol.">
        <title>Draft genome sequence of pigeonpea (Cajanus cajan), an orphan legume crop of resource-poor farmers.</title>
        <authorList>
            <person name="Varshney R.K."/>
            <person name="Chen W."/>
            <person name="Li Y."/>
            <person name="Bharti A.K."/>
            <person name="Saxena R.K."/>
            <person name="Schlueter J.A."/>
            <person name="Donoghue M.T."/>
            <person name="Azam S."/>
            <person name="Fan G."/>
            <person name="Whaley A.M."/>
            <person name="Farmer A.D."/>
            <person name="Sheridan J."/>
            <person name="Iwata A."/>
            <person name="Tuteja R."/>
            <person name="Penmetsa R.V."/>
            <person name="Wu W."/>
            <person name="Upadhyaya H.D."/>
            <person name="Yang S.P."/>
            <person name="Shah T."/>
            <person name="Saxena K.B."/>
            <person name="Michael T."/>
            <person name="McCombie W.R."/>
            <person name="Yang B."/>
            <person name="Zhang G."/>
            <person name="Yang H."/>
            <person name="Wang J."/>
            <person name="Spillane C."/>
            <person name="Cook D.R."/>
            <person name="May G.D."/>
            <person name="Xu X."/>
            <person name="Jackson S.A."/>
        </authorList>
    </citation>
    <scope>NUCLEOTIDE SEQUENCE [LARGE SCALE GENOMIC DNA]</scope>
    <source>
        <strain evidence="2">cv. Asha</strain>
    </source>
</reference>
<dbReference type="Gramene" id="C.cajan_03937.t">
    <property type="protein sequence ID" value="C.cajan_03937.t.cds1"/>
    <property type="gene ID" value="C.cajan_03937"/>
</dbReference>
<protein>
    <recommendedName>
        <fullName evidence="3">Retrovirus-related Pol polyprotein from transposon TNT 1-94</fullName>
    </recommendedName>
</protein>
<evidence type="ECO:0000313" key="1">
    <source>
        <dbReference type="EMBL" id="KYP57753.1"/>
    </source>
</evidence>
<keyword evidence="2" id="KW-1185">Reference proteome</keyword>
<sequence length="102" mass="12165">MQVLNLRREFEVKMKESESVKDFTNKLLKVVTQIKLLCEKLTDQRVVKKIMMCLLERFDSKISFLEENKDFSQISIVKLVNALQVIEQRIFLRMEENTKVLL</sequence>
<gene>
    <name evidence="1" type="ORF">KK1_004030</name>
</gene>
<proteinExistence type="predicted"/>
<evidence type="ECO:0000313" key="2">
    <source>
        <dbReference type="Proteomes" id="UP000075243"/>
    </source>
</evidence>
<organism evidence="1 2">
    <name type="scientific">Cajanus cajan</name>
    <name type="common">Pigeon pea</name>
    <name type="synonym">Cajanus indicus</name>
    <dbReference type="NCBI Taxonomy" id="3821"/>
    <lineage>
        <taxon>Eukaryota</taxon>
        <taxon>Viridiplantae</taxon>
        <taxon>Streptophyta</taxon>
        <taxon>Embryophyta</taxon>
        <taxon>Tracheophyta</taxon>
        <taxon>Spermatophyta</taxon>
        <taxon>Magnoliopsida</taxon>
        <taxon>eudicotyledons</taxon>
        <taxon>Gunneridae</taxon>
        <taxon>Pentapetalae</taxon>
        <taxon>rosids</taxon>
        <taxon>fabids</taxon>
        <taxon>Fabales</taxon>
        <taxon>Fabaceae</taxon>
        <taxon>Papilionoideae</taxon>
        <taxon>50 kb inversion clade</taxon>
        <taxon>NPAAA clade</taxon>
        <taxon>indigoferoid/millettioid clade</taxon>
        <taxon>Phaseoleae</taxon>
        <taxon>Cajanus</taxon>
    </lineage>
</organism>
<dbReference type="EMBL" id="CM003613">
    <property type="protein sequence ID" value="KYP57753.1"/>
    <property type="molecule type" value="Genomic_DNA"/>
</dbReference>